<dbReference type="InterPro" id="IPR005333">
    <property type="entry name" value="Transcription_factor_TCP"/>
</dbReference>
<feature type="domain" description="TCP" evidence="7">
    <location>
        <begin position="51"/>
        <end position="109"/>
    </location>
</feature>
<dbReference type="EMBL" id="BSYO01000021">
    <property type="protein sequence ID" value="GMH20356.1"/>
    <property type="molecule type" value="Genomic_DNA"/>
</dbReference>
<dbReference type="GO" id="GO:0043565">
    <property type="term" value="F:sequence-specific DNA binding"/>
    <property type="evidence" value="ECO:0007669"/>
    <property type="project" value="TreeGrafter"/>
</dbReference>
<evidence type="ECO:0000256" key="3">
    <source>
        <dbReference type="ARBA" id="ARBA00023125"/>
    </source>
</evidence>
<keyword evidence="2" id="KW-0805">Transcription regulation</keyword>
<accession>A0AAD3XY57</accession>
<proteinExistence type="predicted"/>
<dbReference type="PROSITE" id="PS51369">
    <property type="entry name" value="TCP"/>
    <property type="match status" value="1"/>
</dbReference>
<evidence type="ECO:0000313" key="9">
    <source>
        <dbReference type="Proteomes" id="UP001279734"/>
    </source>
</evidence>
<keyword evidence="4" id="KW-0804">Transcription</keyword>
<evidence type="ECO:0000256" key="4">
    <source>
        <dbReference type="ARBA" id="ARBA00023163"/>
    </source>
</evidence>
<feature type="compositionally biased region" description="Basic and acidic residues" evidence="6">
    <location>
        <begin position="1"/>
        <end position="17"/>
    </location>
</feature>
<dbReference type="GO" id="GO:0005634">
    <property type="term" value="C:nucleus"/>
    <property type="evidence" value="ECO:0007669"/>
    <property type="project" value="UniProtKB-SubCell"/>
</dbReference>
<evidence type="ECO:0000256" key="6">
    <source>
        <dbReference type="SAM" id="MobiDB-lite"/>
    </source>
</evidence>
<evidence type="ECO:0000259" key="7">
    <source>
        <dbReference type="PROSITE" id="PS51369"/>
    </source>
</evidence>
<dbReference type="PANTHER" id="PTHR31072">
    <property type="entry name" value="TRANSCRIPTION FACTOR TCP4-RELATED"/>
    <property type="match status" value="1"/>
</dbReference>
<dbReference type="AlphaFoldDB" id="A0AAD3XY57"/>
<sequence>MIASSREGDRSTKREGEGAGSGGNDGASGSSVSWLRLKDPRIVRVSRAFGGKDRHSKVCTVRGLRDRRVRLSVSTAIQLYDLQERLGLNQPSKVVDWLLDAAKHEIDELPPLQIPPAQFINTGILSLNKGIDSGTHHDHHHEDLFEFSRSSLWGGGNDPRKFARDMGKQESGTTQNHVPVAAGLLSNSVIPHHFQLDPLTFSHSQAQAHDNNPASGYSTTMPPSSSQLFLCTPAITDSYIQSHATASASVPDHFDPKFLSSPSQNLLPITSQSPFYTSIRPFDFGMFPKFVPSQHGMINSDLLHKDGEFPPK</sequence>
<dbReference type="GO" id="GO:0003700">
    <property type="term" value="F:DNA-binding transcription factor activity"/>
    <property type="evidence" value="ECO:0007669"/>
    <property type="project" value="InterPro"/>
</dbReference>
<evidence type="ECO:0000313" key="8">
    <source>
        <dbReference type="EMBL" id="GMH20356.1"/>
    </source>
</evidence>
<protein>
    <recommendedName>
        <fullName evidence="7">TCP domain-containing protein</fullName>
    </recommendedName>
</protein>
<feature type="region of interest" description="Disordered" evidence="6">
    <location>
        <begin position="1"/>
        <end position="32"/>
    </location>
</feature>
<evidence type="ECO:0000256" key="5">
    <source>
        <dbReference type="ARBA" id="ARBA00023242"/>
    </source>
</evidence>
<gene>
    <name evidence="8" type="ORF">Nepgr_022197</name>
</gene>
<dbReference type="Pfam" id="PF03634">
    <property type="entry name" value="TCP"/>
    <property type="match status" value="1"/>
</dbReference>
<dbReference type="Proteomes" id="UP001279734">
    <property type="component" value="Unassembled WGS sequence"/>
</dbReference>
<keyword evidence="9" id="KW-1185">Reference proteome</keyword>
<evidence type="ECO:0000256" key="1">
    <source>
        <dbReference type="ARBA" id="ARBA00004123"/>
    </source>
</evidence>
<dbReference type="InterPro" id="IPR017887">
    <property type="entry name" value="TF_TCP_subgr"/>
</dbReference>
<keyword evidence="3" id="KW-0238">DNA-binding</keyword>
<organism evidence="8 9">
    <name type="scientific">Nepenthes gracilis</name>
    <name type="common">Slender pitcher plant</name>
    <dbReference type="NCBI Taxonomy" id="150966"/>
    <lineage>
        <taxon>Eukaryota</taxon>
        <taxon>Viridiplantae</taxon>
        <taxon>Streptophyta</taxon>
        <taxon>Embryophyta</taxon>
        <taxon>Tracheophyta</taxon>
        <taxon>Spermatophyta</taxon>
        <taxon>Magnoliopsida</taxon>
        <taxon>eudicotyledons</taxon>
        <taxon>Gunneridae</taxon>
        <taxon>Pentapetalae</taxon>
        <taxon>Caryophyllales</taxon>
        <taxon>Nepenthaceae</taxon>
        <taxon>Nepenthes</taxon>
    </lineage>
</organism>
<dbReference type="PANTHER" id="PTHR31072:SF147">
    <property type="entry name" value="TRANSCRIPTION FACTOR TCP13"/>
    <property type="match status" value="1"/>
</dbReference>
<reference evidence="8" key="1">
    <citation type="submission" date="2023-05" db="EMBL/GenBank/DDBJ databases">
        <title>Nepenthes gracilis genome sequencing.</title>
        <authorList>
            <person name="Fukushima K."/>
        </authorList>
    </citation>
    <scope>NUCLEOTIDE SEQUENCE</scope>
    <source>
        <strain evidence="8">SING2019-196</strain>
    </source>
</reference>
<evidence type="ECO:0000256" key="2">
    <source>
        <dbReference type="ARBA" id="ARBA00023015"/>
    </source>
</evidence>
<comment type="subcellular location">
    <subcellularLocation>
        <location evidence="1">Nucleus</location>
    </subcellularLocation>
</comment>
<name>A0AAD3XY57_NEPGR</name>
<keyword evidence="5" id="KW-0539">Nucleus</keyword>
<comment type="caution">
    <text evidence="8">The sequence shown here is derived from an EMBL/GenBank/DDBJ whole genome shotgun (WGS) entry which is preliminary data.</text>
</comment>